<evidence type="ECO:0008006" key="3">
    <source>
        <dbReference type="Google" id="ProtNLM"/>
    </source>
</evidence>
<proteinExistence type="predicted"/>
<comment type="caution">
    <text evidence="1">The sequence shown here is derived from an EMBL/GenBank/DDBJ whole genome shotgun (WGS) entry which is preliminary data.</text>
</comment>
<sequence>MAPWQIDFIQGKKLSARYIQDSEPIALWLFEQLESSKIPFCFGINGAQGSGKSTLAAYLVAYLNAHGYRADNVSLDDFYLSSQARQTCADKYHPLLSTRGVPGTHDVRLLKQVLNEFKLQYGVTLPRFNKVTDNPYDETKWSHHKVALDVLIIEGWCLGLKPEPRIRLQFAVNDWERIVDSDRVFRDQVNQFLSDEYQSAFTYLDKLIYLDIECFKRVFAWRWQQERQLIANNGKGMDKQQVYDFIKYFQRLTEWGFECLPHQCDLHIKVDKQHRFYVNAF</sequence>
<dbReference type="RefSeq" id="WP_261593307.1">
    <property type="nucleotide sequence ID" value="NZ_CAMAPD010000009.1"/>
</dbReference>
<organism evidence="1 2">
    <name type="scientific">Pseudoalteromonas holothuriae</name>
    <dbReference type="NCBI Taxonomy" id="2963714"/>
    <lineage>
        <taxon>Bacteria</taxon>
        <taxon>Pseudomonadati</taxon>
        <taxon>Pseudomonadota</taxon>
        <taxon>Gammaproteobacteria</taxon>
        <taxon>Alteromonadales</taxon>
        <taxon>Pseudoalteromonadaceae</taxon>
        <taxon>Pseudoalteromonas</taxon>
    </lineage>
</organism>
<dbReference type="Gene3D" id="3.40.50.300">
    <property type="entry name" value="P-loop containing nucleotide triphosphate hydrolases"/>
    <property type="match status" value="1"/>
</dbReference>
<protein>
    <recommendedName>
        <fullName evidence="3">Kinase</fullName>
    </recommendedName>
</protein>
<evidence type="ECO:0000313" key="1">
    <source>
        <dbReference type="EMBL" id="CAH9059739.1"/>
    </source>
</evidence>
<dbReference type="EMBL" id="CAMAPD010000009">
    <property type="protein sequence ID" value="CAH9059739.1"/>
    <property type="molecule type" value="Genomic_DNA"/>
</dbReference>
<dbReference type="InterPro" id="IPR027417">
    <property type="entry name" value="P-loop_NTPase"/>
</dbReference>
<reference evidence="1 2" key="1">
    <citation type="submission" date="2022-07" db="EMBL/GenBank/DDBJ databases">
        <authorList>
            <person name="Criscuolo A."/>
        </authorList>
    </citation>
    <scope>NUCLEOTIDE SEQUENCE [LARGE SCALE GENOMIC DNA]</scope>
    <source>
        <strain evidence="2">CIP 111951</strain>
    </source>
</reference>
<accession>A0ABM9GIG0</accession>
<dbReference type="SUPFAM" id="SSF52540">
    <property type="entry name" value="P-loop containing nucleoside triphosphate hydrolases"/>
    <property type="match status" value="1"/>
</dbReference>
<evidence type="ECO:0000313" key="2">
    <source>
        <dbReference type="Proteomes" id="UP001152485"/>
    </source>
</evidence>
<dbReference type="Proteomes" id="UP001152485">
    <property type="component" value="Unassembled WGS sequence"/>
</dbReference>
<gene>
    <name evidence="1" type="ORF">PSECIP111951_02131</name>
</gene>
<name>A0ABM9GIG0_9GAMM</name>